<gene>
    <name evidence="2" type="ORF">Nepgr_016921</name>
</gene>
<dbReference type="AlphaFoldDB" id="A0AAD3SNH3"/>
<protein>
    <submittedName>
        <fullName evidence="2">Uncharacterized protein</fullName>
    </submittedName>
</protein>
<sequence>MLESSSITSLQAPSAVSVSSRTSSWLSTLQYASSRNRERTHGVSWIAVTFHEAESITRAYAVAKEANEPKPLKKDSGNQSKYCDFHRSVGHSTENYKTLQRKIEDLIRRGHLTKFVRGPGQNSGAADEEGQEQTPPQNMIAGGVVNMVTIRPAKNPADSKEQQAGRKKQRIVDNIISFSDSDSNHVMSPHVDSLIISALVLDDTSDYQLK</sequence>
<name>A0AAD3SNH3_NEPGR</name>
<dbReference type="EMBL" id="BSYO01000015">
    <property type="protein sequence ID" value="GMH15080.1"/>
    <property type="molecule type" value="Genomic_DNA"/>
</dbReference>
<accession>A0AAD3SNH3</accession>
<organism evidence="2 3">
    <name type="scientific">Nepenthes gracilis</name>
    <name type="common">Slender pitcher plant</name>
    <dbReference type="NCBI Taxonomy" id="150966"/>
    <lineage>
        <taxon>Eukaryota</taxon>
        <taxon>Viridiplantae</taxon>
        <taxon>Streptophyta</taxon>
        <taxon>Embryophyta</taxon>
        <taxon>Tracheophyta</taxon>
        <taxon>Spermatophyta</taxon>
        <taxon>Magnoliopsida</taxon>
        <taxon>eudicotyledons</taxon>
        <taxon>Gunneridae</taxon>
        <taxon>Pentapetalae</taxon>
        <taxon>Caryophyllales</taxon>
        <taxon>Nepenthaceae</taxon>
        <taxon>Nepenthes</taxon>
    </lineage>
</organism>
<evidence type="ECO:0000313" key="2">
    <source>
        <dbReference type="EMBL" id="GMH15080.1"/>
    </source>
</evidence>
<feature type="region of interest" description="Disordered" evidence="1">
    <location>
        <begin position="115"/>
        <end position="138"/>
    </location>
</feature>
<evidence type="ECO:0000313" key="3">
    <source>
        <dbReference type="Proteomes" id="UP001279734"/>
    </source>
</evidence>
<keyword evidence="3" id="KW-1185">Reference proteome</keyword>
<dbReference type="Proteomes" id="UP001279734">
    <property type="component" value="Unassembled WGS sequence"/>
</dbReference>
<evidence type="ECO:0000256" key="1">
    <source>
        <dbReference type="SAM" id="MobiDB-lite"/>
    </source>
</evidence>
<comment type="caution">
    <text evidence="2">The sequence shown here is derived from an EMBL/GenBank/DDBJ whole genome shotgun (WGS) entry which is preliminary data.</text>
</comment>
<reference evidence="2" key="1">
    <citation type="submission" date="2023-05" db="EMBL/GenBank/DDBJ databases">
        <title>Nepenthes gracilis genome sequencing.</title>
        <authorList>
            <person name="Fukushima K."/>
        </authorList>
    </citation>
    <scope>NUCLEOTIDE SEQUENCE</scope>
    <source>
        <strain evidence="2">SING2019-196</strain>
    </source>
</reference>
<proteinExistence type="predicted"/>